<evidence type="ECO:0000259" key="4">
    <source>
        <dbReference type="PROSITE" id="PS50995"/>
    </source>
</evidence>
<evidence type="ECO:0000256" key="2">
    <source>
        <dbReference type="ARBA" id="ARBA00023125"/>
    </source>
</evidence>
<gene>
    <name evidence="5" type="ORF">C9I98_01525</name>
</gene>
<dbReference type="Gene3D" id="1.10.10.10">
    <property type="entry name" value="Winged helix-like DNA-binding domain superfamily/Winged helix DNA-binding domain"/>
    <property type="match status" value="1"/>
</dbReference>
<protein>
    <submittedName>
        <fullName evidence="5">MarR family transcriptional regulator</fullName>
    </submittedName>
</protein>
<dbReference type="EMBL" id="PYMA01000001">
    <property type="protein sequence ID" value="PSW21971.1"/>
    <property type="molecule type" value="Genomic_DNA"/>
</dbReference>
<evidence type="ECO:0000313" key="5">
    <source>
        <dbReference type="EMBL" id="PSW21971.1"/>
    </source>
</evidence>
<dbReference type="SMART" id="SM00347">
    <property type="entry name" value="HTH_MARR"/>
    <property type="match status" value="1"/>
</dbReference>
<keyword evidence="1" id="KW-0805">Transcription regulation</keyword>
<dbReference type="SUPFAM" id="SSF46785">
    <property type="entry name" value="Winged helix' DNA-binding domain"/>
    <property type="match status" value="1"/>
</dbReference>
<proteinExistence type="predicted"/>
<dbReference type="PANTHER" id="PTHR42756:SF1">
    <property type="entry name" value="TRANSCRIPTIONAL REPRESSOR OF EMRAB OPERON"/>
    <property type="match status" value="1"/>
</dbReference>
<dbReference type="InterPro" id="IPR036390">
    <property type="entry name" value="WH_DNA-bd_sf"/>
</dbReference>
<comment type="caution">
    <text evidence="5">The sequence shown here is derived from an EMBL/GenBank/DDBJ whole genome shotgun (WGS) entry which is preliminary data.</text>
</comment>
<reference evidence="5 6" key="1">
    <citation type="submission" date="2018-01" db="EMBL/GenBank/DDBJ databases">
        <title>Whole genome sequencing of Histamine producing bacteria.</title>
        <authorList>
            <person name="Butler K."/>
        </authorList>
    </citation>
    <scope>NUCLEOTIDE SEQUENCE [LARGE SCALE GENOMIC DNA]</scope>
    <source>
        <strain evidence="5 6">DSM 100436</strain>
    </source>
</reference>
<sequence>MKNNSSFELQEFFPYKLVKVADLVSRGFSEIYTKEFDITRAEWRLIAAIGEHQPVAAKELVEITYMDKVKVSRGLQKMEQKNLIEKQSAEFDQRSVLVMLTEEGEQLFGKLIPKATEWEAELLNALSAAEYKDLSMSLNRLVQQLEDMNKA</sequence>
<organism evidence="5 6">
    <name type="scientific">Photobacterium sanctipauli</name>
    <dbReference type="NCBI Taxonomy" id="1342794"/>
    <lineage>
        <taxon>Bacteria</taxon>
        <taxon>Pseudomonadati</taxon>
        <taxon>Pseudomonadota</taxon>
        <taxon>Gammaproteobacteria</taxon>
        <taxon>Vibrionales</taxon>
        <taxon>Vibrionaceae</taxon>
        <taxon>Photobacterium</taxon>
    </lineage>
</organism>
<dbReference type="PROSITE" id="PS50995">
    <property type="entry name" value="HTH_MARR_2"/>
    <property type="match status" value="1"/>
</dbReference>
<dbReference type="Proteomes" id="UP000241771">
    <property type="component" value="Unassembled WGS sequence"/>
</dbReference>
<evidence type="ECO:0000256" key="3">
    <source>
        <dbReference type="ARBA" id="ARBA00023163"/>
    </source>
</evidence>
<keyword evidence="2" id="KW-0238">DNA-binding</keyword>
<feature type="domain" description="HTH marR-type" evidence="4">
    <location>
        <begin position="10"/>
        <end position="143"/>
    </location>
</feature>
<evidence type="ECO:0000256" key="1">
    <source>
        <dbReference type="ARBA" id="ARBA00023015"/>
    </source>
</evidence>
<dbReference type="Pfam" id="PF12802">
    <property type="entry name" value="MarR_2"/>
    <property type="match status" value="1"/>
</dbReference>
<dbReference type="OrthoDB" id="8906692at2"/>
<dbReference type="InterPro" id="IPR036388">
    <property type="entry name" value="WH-like_DNA-bd_sf"/>
</dbReference>
<dbReference type="RefSeq" id="WP_036828125.1">
    <property type="nucleotide sequence ID" value="NZ_JGVO01000941.1"/>
</dbReference>
<dbReference type="PANTHER" id="PTHR42756">
    <property type="entry name" value="TRANSCRIPTIONAL REGULATOR, MARR"/>
    <property type="match status" value="1"/>
</dbReference>
<dbReference type="PRINTS" id="PR00598">
    <property type="entry name" value="HTHMARR"/>
</dbReference>
<dbReference type="GO" id="GO:0003677">
    <property type="term" value="F:DNA binding"/>
    <property type="evidence" value="ECO:0007669"/>
    <property type="project" value="UniProtKB-KW"/>
</dbReference>
<accession>A0A2T3P0C6</accession>
<dbReference type="AlphaFoldDB" id="A0A2T3P0C6"/>
<evidence type="ECO:0000313" key="6">
    <source>
        <dbReference type="Proteomes" id="UP000241771"/>
    </source>
</evidence>
<keyword evidence="6" id="KW-1185">Reference proteome</keyword>
<dbReference type="GO" id="GO:0003700">
    <property type="term" value="F:DNA-binding transcription factor activity"/>
    <property type="evidence" value="ECO:0007669"/>
    <property type="project" value="InterPro"/>
</dbReference>
<keyword evidence="3" id="KW-0804">Transcription</keyword>
<name>A0A2T3P0C6_9GAMM</name>
<dbReference type="InterPro" id="IPR000835">
    <property type="entry name" value="HTH_MarR-typ"/>
</dbReference>